<dbReference type="OrthoDB" id="5823761at2759"/>
<dbReference type="PROSITE" id="PS50842">
    <property type="entry name" value="EXPANSIN_EG45"/>
    <property type="match status" value="1"/>
</dbReference>
<dbReference type="GO" id="GO:0005576">
    <property type="term" value="C:extracellular region"/>
    <property type="evidence" value="ECO:0007669"/>
    <property type="project" value="InterPro"/>
</dbReference>
<dbReference type="Gene3D" id="2.60.40.760">
    <property type="entry name" value="Expansin, cellulose-binding-like domain"/>
    <property type="match status" value="1"/>
</dbReference>
<accession>A0A2G2XLR2</accession>
<evidence type="ECO:0000313" key="5">
    <source>
        <dbReference type="EMBL" id="PHT58410.1"/>
    </source>
</evidence>
<dbReference type="InterPro" id="IPR007112">
    <property type="entry name" value="Expansin/allergen_DPBB_dom"/>
</dbReference>
<evidence type="ECO:0000259" key="4">
    <source>
        <dbReference type="PROSITE" id="PS50843"/>
    </source>
</evidence>
<evidence type="ECO:0000256" key="1">
    <source>
        <dbReference type="RuleBase" id="RU003460"/>
    </source>
</evidence>
<dbReference type="GO" id="GO:0009653">
    <property type="term" value="P:anatomical structure morphogenesis"/>
    <property type="evidence" value="ECO:0007669"/>
    <property type="project" value="UniProtKB-ARBA"/>
</dbReference>
<feature type="domain" description="Expansin-like EG45" evidence="3">
    <location>
        <begin position="51"/>
        <end position="153"/>
    </location>
</feature>
<dbReference type="InterPro" id="IPR009009">
    <property type="entry name" value="RlpA-like_DPBB"/>
</dbReference>
<gene>
    <name evidence="5" type="ORF">CQW23_00773</name>
</gene>
<keyword evidence="2" id="KW-0732">Signal</keyword>
<dbReference type="Gene3D" id="2.40.40.10">
    <property type="entry name" value="RlpA-like domain"/>
    <property type="match status" value="1"/>
</dbReference>
<keyword evidence="6" id="KW-1185">Reference proteome</keyword>
<dbReference type="PRINTS" id="PR01225">
    <property type="entry name" value="EXPANSNFAMLY"/>
</dbReference>
<organism evidence="5 6">
    <name type="scientific">Capsicum baccatum</name>
    <name type="common">Peruvian pepper</name>
    <dbReference type="NCBI Taxonomy" id="33114"/>
    <lineage>
        <taxon>Eukaryota</taxon>
        <taxon>Viridiplantae</taxon>
        <taxon>Streptophyta</taxon>
        <taxon>Embryophyta</taxon>
        <taxon>Tracheophyta</taxon>
        <taxon>Spermatophyta</taxon>
        <taxon>Magnoliopsida</taxon>
        <taxon>eudicotyledons</taxon>
        <taxon>Gunneridae</taxon>
        <taxon>Pentapetalae</taxon>
        <taxon>asterids</taxon>
        <taxon>lamiids</taxon>
        <taxon>Solanales</taxon>
        <taxon>Solanaceae</taxon>
        <taxon>Solanoideae</taxon>
        <taxon>Capsiceae</taxon>
        <taxon>Capsicum</taxon>
    </lineage>
</organism>
<name>A0A2G2XLR2_CAPBA</name>
<evidence type="ECO:0008006" key="7">
    <source>
        <dbReference type="Google" id="ProtNLM"/>
    </source>
</evidence>
<evidence type="ECO:0000256" key="2">
    <source>
        <dbReference type="SAM" id="SignalP"/>
    </source>
</evidence>
<dbReference type="SUPFAM" id="SSF50685">
    <property type="entry name" value="Barwin-like endoglucanases"/>
    <property type="match status" value="1"/>
</dbReference>
<dbReference type="InterPro" id="IPR036908">
    <property type="entry name" value="RlpA-like_sf"/>
</dbReference>
<dbReference type="Pfam" id="PF01357">
    <property type="entry name" value="Expansin_C"/>
    <property type="match status" value="1"/>
</dbReference>
<dbReference type="PROSITE" id="PS50843">
    <property type="entry name" value="EXPANSIN_CBD"/>
    <property type="match status" value="1"/>
</dbReference>
<reference evidence="5 6" key="1">
    <citation type="journal article" date="2017" name="Genome Biol.">
        <title>New reference genome sequences of hot pepper reveal the massive evolution of plant disease-resistance genes by retroduplication.</title>
        <authorList>
            <person name="Kim S."/>
            <person name="Park J."/>
            <person name="Yeom S.I."/>
            <person name="Kim Y.M."/>
            <person name="Seo E."/>
            <person name="Kim K.T."/>
            <person name="Kim M.S."/>
            <person name="Lee J.M."/>
            <person name="Cheong K."/>
            <person name="Shin H.S."/>
            <person name="Kim S.B."/>
            <person name="Han K."/>
            <person name="Lee J."/>
            <person name="Park M."/>
            <person name="Lee H.A."/>
            <person name="Lee H.Y."/>
            <person name="Lee Y."/>
            <person name="Oh S."/>
            <person name="Lee J.H."/>
            <person name="Choi E."/>
            <person name="Choi E."/>
            <person name="Lee S.E."/>
            <person name="Jeon J."/>
            <person name="Kim H."/>
            <person name="Choi G."/>
            <person name="Song H."/>
            <person name="Lee J."/>
            <person name="Lee S.C."/>
            <person name="Kwon J.K."/>
            <person name="Lee H.Y."/>
            <person name="Koo N."/>
            <person name="Hong Y."/>
            <person name="Kim R.W."/>
            <person name="Kang W.H."/>
            <person name="Huh J.H."/>
            <person name="Kang B.C."/>
            <person name="Yang T.J."/>
            <person name="Lee Y.H."/>
            <person name="Bennetzen J.L."/>
            <person name="Choi D."/>
        </authorList>
    </citation>
    <scope>NUCLEOTIDE SEQUENCE [LARGE SCALE GENOMIC DNA]</scope>
    <source>
        <strain evidence="6">cv. PBC81</strain>
    </source>
</reference>
<dbReference type="SUPFAM" id="SSF49590">
    <property type="entry name" value="PHL pollen allergen"/>
    <property type="match status" value="1"/>
</dbReference>
<dbReference type="InterPro" id="IPR036749">
    <property type="entry name" value="Expansin_CBD_sf"/>
</dbReference>
<dbReference type="Pfam" id="PF03330">
    <property type="entry name" value="DPBB_1"/>
    <property type="match status" value="1"/>
</dbReference>
<dbReference type="InterPro" id="IPR007118">
    <property type="entry name" value="Expan_Lol_pI"/>
</dbReference>
<dbReference type="PANTHER" id="PTHR31692">
    <property type="entry name" value="EXPANSIN-B3"/>
    <property type="match status" value="1"/>
</dbReference>
<evidence type="ECO:0000313" key="6">
    <source>
        <dbReference type="Proteomes" id="UP000224567"/>
    </source>
</evidence>
<dbReference type="Proteomes" id="UP000224567">
    <property type="component" value="Unassembled WGS sequence"/>
</dbReference>
<comment type="similarity">
    <text evidence="1">Belongs to the expansin family.</text>
</comment>
<protein>
    <recommendedName>
        <fullName evidence="7">Expansin-like B1</fullName>
    </recommendedName>
</protein>
<feature type="domain" description="Expansin-like CBD" evidence="4">
    <location>
        <begin position="168"/>
        <end position="250"/>
    </location>
</feature>
<comment type="caution">
    <text evidence="5">The sequence shown here is derived from an EMBL/GenBank/DDBJ whole genome shotgun (WGS) entry which is preliminary data.</text>
</comment>
<sequence length="255" mass="27659">MICQIEKCSILAICFLILLPILCSCDGIGVDTSVTAKASFYGSIGHLVKPSGACGYGEYGRTVNSGAFCGVSKLYSNGTSCGACYHVKCKHPEYCNEEGTDVVVTDSGEENAEFILSFSAYAKLAKPLMVAKLVAEGEVDIEYQRVPCKYATGAHLMVKVHESSKFPNYLAIVLLNKGGLSDITAIEVWEESHKQWKSMVRIFGAVWAVSDPPKGALKCRFQVRGSAGVVWVQPKKLIPSDWKAGILIDTFIQLT</sequence>
<feature type="signal peptide" evidence="2">
    <location>
        <begin position="1"/>
        <end position="25"/>
    </location>
</feature>
<dbReference type="PANTHER" id="PTHR31692:SF2">
    <property type="entry name" value="EXPANSIN-LIKE B1"/>
    <property type="match status" value="1"/>
</dbReference>
<dbReference type="PROSITE" id="PS51257">
    <property type="entry name" value="PROKAR_LIPOPROTEIN"/>
    <property type="match status" value="1"/>
</dbReference>
<dbReference type="STRING" id="33114.A0A2G2XLR2"/>
<dbReference type="InterPro" id="IPR007117">
    <property type="entry name" value="Expansin_CBD"/>
</dbReference>
<dbReference type="EMBL" id="MLFT02000001">
    <property type="protein sequence ID" value="PHT58410.1"/>
    <property type="molecule type" value="Genomic_DNA"/>
</dbReference>
<proteinExistence type="inferred from homology"/>
<feature type="chain" id="PRO_5013720351" description="Expansin-like B1" evidence="2">
    <location>
        <begin position="26"/>
        <end position="255"/>
    </location>
</feature>
<reference evidence="6" key="2">
    <citation type="journal article" date="2017" name="J. Anim. Genet.">
        <title>Multiple reference genome sequences of hot pepper reveal the massive evolution of plant disease resistance genes by retroduplication.</title>
        <authorList>
            <person name="Kim S."/>
            <person name="Park J."/>
            <person name="Yeom S.-I."/>
            <person name="Kim Y.-M."/>
            <person name="Seo E."/>
            <person name="Kim K.-T."/>
            <person name="Kim M.-S."/>
            <person name="Lee J.M."/>
            <person name="Cheong K."/>
            <person name="Shin H.-S."/>
            <person name="Kim S.-B."/>
            <person name="Han K."/>
            <person name="Lee J."/>
            <person name="Park M."/>
            <person name="Lee H.-A."/>
            <person name="Lee H.-Y."/>
            <person name="Lee Y."/>
            <person name="Oh S."/>
            <person name="Lee J.H."/>
            <person name="Choi E."/>
            <person name="Choi E."/>
            <person name="Lee S.E."/>
            <person name="Jeon J."/>
            <person name="Kim H."/>
            <person name="Choi G."/>
            <person name="Song H."/>
            <person name="Lee J."/>
            <person name="Lee S.-C."/>
            <person name="Kwon J.-K."/>
            <person name="Lee H.-Y."/>
            <person name="Koo N."/>
            <person name="Hong Y."/>
            <person name="Kim R.W."/>
            <person name="Kang W.-H."/>
            <person name="Huh J.H."/>
            <person name="Kang B.-C."/>
            <person name="Yang T.-J."/>
            <person name="Lee Y.-H."/>
            <person name="Bennetzen J.L."/>
            <person name="Choi D."/>
        </authorList>
    </citation>
    <scope>NUCLEOTIDE SEQUENCE [LARGE SCALE GENOMIC DNA]</scope>
    <source>
        <strain evidence="6">cv. PBC81</strain>
    </source>
</reference>
<dbReference type="AlphaFoldDB" id="A0A2G2XLR2"/>
<evidence type="ECO:0000259" key="3">
    <source>
        <dbReference type="PROSITE" id="PS50842"/>
    </source>
</evidence>